<gene>
    <name evidence="1" type="ORF">PXEA_LOCUS29153</name>
</gene>
<dbReference type="AlphaFoldDB" id="A0A448XG72"/>
<sequence>MLRELQQLSHLRLSGNIGNVGSGQLSLPWYDEALTNLEACCCLWPLDRLTSLTEPLISERKPVELRDNDNSVPTYEHNGRRSGKLLSIHLLCESTAVELAKTPAFTPEGRSCTTAAELTEVPSCLIPGQVKSSYRESILRENEAEEGMEASEGLNEEAGTGEVVISLICGPFGSHKASNREVVARNLISLCKEQGTWLYATPANRNDLLAQLTELRHLDVSDGEIREQAFPFHDCLQIQHCGDFDTAVVAKGARIRVALVSPNMMSAREVQEVLVKAQHETKEGCPLKIGKSNI</sequence>
<dbReference type="Proteomes" id="UP000784294">
    <property type="component" value="Unassembled WGS sequence"/>
</dbReference>
<organism evidence="1 2">
    <name type="scientific">Protopolystoma xenopodis</name>
    <dbReference type="NCBI Taxonomy" id="117903"/>
    <lineage>
        <taxon>Eukaryota</taxon>
        <taxon>Metazoa</taxon>
        <taxon>Spiralia</taxon>
        <taxon>Lophotrochozoa</taxon>
        <taxon>Platyhelminthes</taxon>
        <taxon>Monogenea</taxon>
        <taxon>Polyopisthocotylea</taxon>
        <taxon>Polystomatidea</taxon>
        <taxon>Polystomatidae</taxon>
        <taxon>Protopolystoma</taxon>
    </lineage>
</organism>
<protein>
    <submittedName>
        <fullName evidence="1">Uncharacterized protein</fullName>
    </submittedName>
</protein>
<evidence type="ECO:0000313" key="1">
    <source>
        <dbReference type="EMBL" id="VEL35713.1"/>
    </source>
</evidence>
<proteinExistence type="predicted"/>
<accession>A0A448XG72</accession>
<reference evidence="1" key="1">
    <citation type="submission" date="2018-11" db="EMBL/GenBank/DDBJ databases">
        <authorList>
            <consortium name="Pathogen Informatics"/>
        </authorList>
    </citation>
    <scope>NUCLEOTIDE SEQUENCE</scope>
</reference>
<evidence type="ECO:0000313" key="2">
    <source>
        <dbReference type="Proteomes" id="UP000784294"/>
    </source>
</evidence>
<name>A0A448XG72_9PLAT</name>
<comment type="caution">
    <text evidence="1">The sequence shown here is derived from an EMBL/GenBank/DDBJ whole genome shotgun (WGS) entry which is preliminary data.</text>
</comment>
<keyword evidence="2" id="KW-1185">Reference proteome</keyword>
<dbReference type="EMBL" id="CAAALY010250462">
    <property type="protein sequence ID" value="VEL35713.1"/>
    <property type="molecule type" value="Genomic_DNA"/>
</dbReference>